<name>A0A2I5T7Q5_SERS3</name>
<dbReference type="InterPro" id="IPR001543">
    <property type="entry name" value="FliN-like_C"/>
</dbReference>
<dbReference type="Proteomes" id="UP000017700">
    <property type="component" value="Chromosome"/>
</dbReference>
<sequence length="361" mass="40067">MNCQPLNLPPVRYQQALVYRRLAAGYRFAFTLDGQPGELRLNLAETASLRGTETSWHCDHGRLLLDSADTVLSLFSSCPALLPEHSSTADDAEEDTQEWYWTLYNHYLSPALRQLLGELQPTSLPAAQPDIALWLGVSLGPHQVRSRLWMVLSSLLRLLAQSGWVPQHHPLPAALCFHHPLILAEVTLPHDDILHMEPGDLILPPTQYFSPEGQGSVLLAGWRLSGQLQMDGGAPYHFIVTEREDYPMTSPFNDDENPETPMEDGISDDMPNNLDAVPLPPLSLTLTVRCGHLTMTLRELQRLDRGAILTLQHAIPGEAMLYHGEQPLACGELVDVEGRLGLKIERLMGIPDTPVVQELAS</sequence>
<reference evidence="3 4" key="1">
    <citation type="journal article" date="2013" name="Genome Announc.">
        <title>Draft genome sequence of Serratia sp. strain ATCC 39006, a model bacterium for analysis of the biosynthesis and regulation of prodigiosin, a carbapenem, and gas vesicles.</title>
        <authorList>
            <person name="Fineran P.C."/>
            <person name="Iglesias Cans M.C."/>
            <person name="Ramsay J.P."/>
            <person name="Wilf N.M."/>
            <person name="Cossyleon D."/>
            <person name="McNeil M.B."/>
            <person name="Williamson N.R."/>
            <person name="Monson R.E."/>
            <person name="Becher S.A."/>
            <person name="Stanton J.A."/>
            <person name="Brugger K."/>
            <person name="Brown S.D."/>
            <person name="Salmond G.P."/>
        </authorList>
    </citation>
    <scope>NUCLEOTIDE SEQUENCE [LARGE SCALE GENOMIC DNA]</scope>
    <source>
        <strain evidence="3">ATCC 39006</strain>
        <strain evidence="4">ATCC 39006 / SC 11482</strain>
    </source>
</reference>
<keyword evidence="4" id="KW-1185">Reference proteome</keyword>
<feature type="domain" description="Flagellar motor switch protein FliN-like C-terminal" evidence="1">
    <location>
        <begin position="283"/>
        <end position="347"/>
    </location>
</feature>
<dbReference type="AlphaFoldDB" id="A0A2I5T7Q5"/>
<dbReference type="SUPFAM" id="SSF101801">
    <property type="entry name" value="Surface presentation of antigens (SPOA)"/>
    <property type="match status" value="1"/>
</dbReference>
<dbReference type="KEGG" id="sera:Ser39006_012770"/>
<dbReference type="EMBL" id="CP025085">
    <property type="protein sequence ID" value="AUH00605.1"/>
    <property type="molecule type" value="Genomic_DNA"/>
</dbReference>
<dbReference type="EMBL" id="CP025084">
    <property type="protein sequence ID" value="AUH04926.1"/>
    <property type="molecule type" value="Genomic_DNA"/>
</dbReference>
<organism evidence="3 4">
    <name type="scientific">Serratia sp. (strain ATCC 39006)</name>
    <name type="common">Prodigiosinella confusarubida</name>
    <dbReference type="NCBI Taxonomy" id="104623"/>
    <lineage>
        <taxon>Bacteria</taxon>
        <taxon>Pseudomonadati</taxon>
        <taxon>Pseudomonadota</taxon>
        <taxon>Gammaproteobacteria</taxon>
        <taxon>Enterobacterales</taxon>
        <taxon>Pectobacteriaceae</taxon>
        <taxon>Prodigiosinella</taxon>
    </lineage>
</organism>
<reference evidence="3" key="2">
    <citation type="submission" date="2013-09" db="EMBL/GenBank/DDBJ databases">
        <authorList>
            <person name="Wang G."/>
            <person name="Yang Y."/>
            <person name="Su Y."/>
        </authorList>
    </citation>
    <scope>NUCLEOTIDE SEQUENCE</scope>
    <source>
        <strain evidence="3">ATCC 39006</strain>
    </source>
</reference>
<evidence type="ECO:0000313" key="4">
    <source>
        <dbReference type="Proteomes" id="UP000017700"/>
    </source>
</evidence>
<dbReference type="KEGG" id="serq:CWC46_12765"/>
<dbReference type="OrthoDB" id="6516509at2"/>
<dbReference type="Pfam" id="PF01052">
    <property type="entry name" value="FliMN_C"/>
    <property type="match status" value="1"/>
</dbReference>
<dbReference type="RefSeq" id="WP_021016180.1">
    <property type="nucleotide sequence ID" value="NZ_CP025084.1"/>
</dbReference>
<gene>
    <name evidence="2" type="ORF">CWC46_12765</name>
    <name evidence="3" type="ORF">Ser39006_012770</name>
</gene>
<evidence type="ECO:0000313" key="2">
    <source>
        <dbReference type="EMBL" id="AUH00605.1"/>
    </source>
</evidence>
<reference evidence="3" key="4">
    <citation type="submission" date="2017-11" db="EMBL/GenBank/DDBJ databases">
        <title>Complete genome sequence of Serratia sp. ATCC 39006.</title>
        <authorList>
            <person name="Hampton H.G."/>
            <person name="Jackson S.A."/>
            <person name="Jauregui R."/>
            <person name="Poulter G.T.M."/>
            <person name="Salmond G.P.C."/>
            <person name="Fineran P.C."/>
        </authorList>
    </citation>
    <scope>NUCLEOTIDE SEQUENCE</scope>
    <source>
        <strain evidence="3">ATCC 39006</strain>
    </source>
</reference>
<dbReference type="STRING" id="104623.Ser39006_02917"/>
<dbReference type="InterPro" id="IPR036429">
    <property type="entry name" value="SpoA-like_sf"/>
</dbReference>
<dbReference type="Proteomes" id="UP000233778">
    <property type="component" value="Chromosome"/>
</dbReference>
<evidence type="ECO:0000313" key="3">
    <source>
        <dbReference type="EMBL" id="AUH04926.1"/>
    </source>
</evidence>
<evidence type="ECO:0000259" key="1">
    <source>
        <dbReference type="Pfam" id="PF01052"/>
    </source>
</evidence>
<evidence type="ECO:0000313" key="5">
    <source>
        <dbReference type="Proteomes" id="UP000233778"/>
    </source>
</evidence>
<proteinExistence type="predicted"/>
<dbReference type="Gene3D" id="2.30.330.10">
    <property type="entry name" value="SpoA-like"/>
    <property type="match status" value="1"/>
</dbReference>
<accession>A0A2I5T7Q5</accession>
<protein>
    <submittedName>
        <fullName evidence="3">YscQ/HrcQ family type III secretion apparatus protein</fullName>
    </submittedName>
</protein>
<reference evidence="2 5" key="3">
    <citation type="submission" date="2017-11" db="EMBL/GenBank/DDBJ databases">
        <title>Complete genome sequence of Serratia sp. ATCC 39006 LacA.</title>
        <authorList>
            <person name="Hampton H.G."/>
            <person name="Jackson S.A."/>
            <person name="Jauregui R."/>
            <person name="Poulter G.T.M."/>
            <person name="Salmond G.P.C."/>
            <person name="Fineran P.C."/>
        </authorList>
    </citation>
    <scope>NUCLEOTIDE SEQUENCE [LARGE SCALE GENOMIC DNA]</scope>
    <source>
        <strain evidence="2 5">ATCC 39006</strain>
    </source>
</reference>